<accession>A0A4V3CAZ0</accession>
<dbReference type="InterPro" id="IPR054612">
    <property type="entry name" value="Phage_capsid-like_C"/>
</dbReference>
<dbReference type="EMBL" id="SNWQ01000002">
    <property type="protein sequence ID" value="TDO52622.1"/>
    <property type="molecule type" value="Genomic_DNA"/>
</dbReference>
<dbReference type="RefSeq" id="WP_133799025.1">
    <property type="nucleotide sequence ID" value="NZ_SNWQ01000002.1"/>
</dbReference>
<comment type="caution">
    <text evidence="3">The sequence shown here is derived from an EMBL/GenBank/DDBJ whole genome shotgun (WGS) entry which is preliminary data.</text>
</comment>
<dbReference type="SUPFAM" id="SSF56563">
    <property type="entry name" value="Major capsid protein gp5"/>
    <property type="match status" value="1"/>
</dbReference>
<dbReference type="NCBIfam" id="TIGR01554">
    <property type="entry name" value="major_cap_HK97"/>
    <property type="match status" value="1"/>
</dbReference>
<evidence type="ECO:0000259" key="2">
    <source>
        <dbReference type="Pfam" id="PF05065"/>
    </source>
</evidence>
<organism evidence="3 4">
    <name type="scientific">Kribbella caucasensis</name>
    <dbReference type="NCBI Taxonomy" id="2512215"/>
    <lineage>
        <taxon>Bacteria</taxon>
        <taxon>Bacillati</taxon>
        <taxon>Actinomycetota</taxon>
        <taxon>Actinomycetes</taxon>
        <taxon>Propionibacteriales</taxon>
        <taxon>Kribbellaceae</taxon>
        <taxon>Kribbella</taxon>
    </lineage>
</organism>
<reference evidence="3 4" key="1">
    <citation type="submission" date="2019-03" db="EMBL/GenBank/DDBJ databases">
        <title>Genomic Encyclopedia of Type Strains, Phase III (KMG-III): the genomes of soil and plant-associated and newly described type strains.</title>
        <authorList>
            <person name="Whitman W."/>
        </authorList>
    </citation>
    <scope>NUCLEOTIDE SEQUENCE [LARGE SCALE GENOMIC DNA]</scope>
    <source>
        <strain evidence="3 4">VKM Ac-2527</strain>
    </source>
</reference>
<dbReference type="InterPro" id="IPR024455">
    <property type="entry name" value="Phage_capsid"/>
</dbReference>
<feature type="domain" description="Phage capsid-like C-terminal" evidence="2">
    <location>
        <begin position="138"/>
        <end position="410"/>
    </location>
</feature>
<evidence type="ECO:0000313" key="4">
    <source>
        <dbReference type="Proteomes" id="UP000295388"/>
    </source>
</evidence>
<sequence>MGESMIITKLRERRAELIKNAETVSATADAYNRNLSSGEQRVFDEAMGEIDQIDQRMTSLAEGEQRVKDIESSFAGIAGRPAERGAPGPQDAELDKAFRSALLAKNPAPIDIAPTRRGYSWPGIERRDLLKTTATQALPTSVYDRIFTHMVEHSAVLRAGATVVNTDTGETLAVPKSTAFSTAALTAEAGSITESDPTLAVVNLGAYKYAAFFQVSSELATDGHADLLGFLSRQAGEALALAYGAHLMTGTGSGQPTGAVTTATAGITGPTGTASSFGTQATAGQGTDLLNSLYGSVAEPYTLSPATAFLLRNATKTAIANLKTSAGEIVGTQYLAQSPAPFLVDPNVAAMGASAESVVFGDWSRYVVRIAGGLRFERSDDFAFQNDLVSFRAIIRLDGALVDANALKTFTHSAS</sequence>
<evidence type="ECO:0000313" key="3">
    <source>
        <dbReference type="EMBL" id="TDO52622.1"/>
    </source>
</evidence>
<keyword evidence="4" id="KW-1185">Reference proteome</keyword>
<dbReference type="OrthoDB" id="9806592at2"/>
<protein>
    <submittedName>
        <fullName evidence="3">HK97 family phage major capsid protein</fullName>
    </submittedName>
</protein>
<gene>
    <name evidence="3" type="ORF">EV643_102461</name>
</gene>
<evidence type="ECO:0000256" key="1">
    <source>
        <dbReference type="ARBA" id="ARBA00004328"/>
    </source>
</evidence>
<dbReference type="AlphaFoldDB" id="A0A4V3CAZ0"/>
<dbReference type="Gene3D" id="3.30.2320.10">
    <property type="entry name" value="hypothetical protein PF0899 domain"/>
    <property type="match status" value="1"/>
</dbReference>
<comment type="subcellular location">
    <subcellularLocation>
        <location evidence="1">Virion</location>
    </subcellularLocation>
</comment>
<dbReference type="Proteomes" id="UP000295388">
    <property type="component" value="Unassembled WGS sequence"/>
</dbReference>
<dbReference type="Pfam" id="PF05065">
    <property type="entry name" value="Phage_capsid"/>
    <property type="match status" value="1"/>
</dbReference>
<name>A0A4V3CAZ0_9ACTN</name>
<proteinExistence type="predicted"/>
<dbReference type="Gene3D" id="3.30.2400.10">
    <property type="entry name" value="Major capsid protein gp5"/>
    <property type="match status" value="1"/>
</dbReference>